<evidence type="ECO:0000313" key="2">
    <source>
        <dbReference type="Proteomes" id="UP000008461"/>
    </source>
</evidence>
<dbReference type="PROSITE" id="PS51257">
    <property type="entry name" value="PROKAR_LIPOPROTEIN"/>
    <property type="match status" value="1"/>
</dbReference>
<dbReference type="Proteomes" id="UP000008461">
    <property type="component" value="Chromosome"/>
</dbReference>
<dbReference type="AlphaFoldDB" id="F4KZU5"/>
<protein>
    <recommendedName>
        <fullName evidence="3">Lipoprotein</fullName>
    </recommendedName>
</protein>
<reference evidence="1 2" key="1">
    <citation type="journal article" date="2011" name="Stand. Genomic Sci.">
        <title>Complete genome sequence of Haliscomenobacter hydrossis type strain (O).</title>
        <authorList>
            <consortium name="US DOE Joint Genome Institute (JGI-PGF)"/>
            <person name="Daligault H."/>
            <person name="Lapidus A."/>
            <person name="Zeytun A."/>
            <person name="Nolan M."/>
            <person name="Lucas S."/>
            <person name="Del Rio T.G."/>
            <person name="Tice H."/>
            <person name="Cheng J.F."/>
            <person name="Tapia R."/>
            <person name="Han C."/>
            <person name="Goodwin L."/>
            <person name="Pitluck S."/>
            <person name="Liolios K."/>
            <person name="Pagani I."/>
            <person name="Ivanova N."/>
            <person name="Huntemann M."/>
            <person name="Mavromatis K."/>
            <person name="Mikhailova N."/>
            <person name="Pati A."/>
            <person name="Chen A."/>
            <person name="Palaniappan K."/>
            <person name="Land M."/>
            <person name="Hauser L."/>
            <person name="Brambilla E.M."/>
            <person name="Rohde M."/>
            <person name="Verbarg S."/>
            <person name="Goker M."/>
            <person name="Bristow J."/>
            <person name="Eisen J.A."/>
            <person name="Markowitz V."/>
            <person name="Hugenholtz P."/>
            <person name="Kyrpides N.C."/>
            <person name="Klenk H.P."/>
            <person name="Woyke T."/>
        </authorList>
    </citation>
    <scope>NUCLEOTIDE SEQUENCE [LARGE SCALE GENOMIC DNA]</scope>
    <source>
        <strain evidence="2">ATCC 27775 / DSM 1100 / LMG 10767 / O</strain>
    </source>
</reference>
<dbReference type="EMBL" id="CP002691">
    <property type="protein sequence ID" value="AEE51515.1"/>
    <property type="molecule type" value="Genomic_DNA"/>
</dbReference>
<accession>F4KZU5</accession>
<keyword evidence="2" id="KW-1185">Reference proteome</keyword>
<evidence type="ECO:0008006" key="3">
    <source>
        <dbReference type="Google" id="ProtNLM"/>
    </source>
</evidence>
<proteinExistence type="predicted"/>
<organism evidence="1 2">
    <name type="scientific">Haliscomenobacter hydrossis (strain ATCC 27775 / DSM 1100 / LMG 10767 / O)</name>
    <dbReference type="NCBI Taxonomy" id="760192"/>
    <lineage>
        <taxon>Bacteria</taxon>
        <taxon>Pseudomonadati</taxon>
        <taxon>Bacteroidota</taxon>
        <taxon>Saprospiria</taxon>
        <taxon>Saprospirales</taxon>
        <taxon>Haliscomenobacteraceae</taxon>
        <taxon>Haliscomenobacter</taxon>
    </lineage>
</organism>
<name>F4KZU5_HALH1</name>
<dbReference type="HOGENOM" id="CLU_1803484_0_0_10"/>
<evidence type="ECO:0000313" key="1">
    <source>
        <dbReference type="EMBL" id="AEE51515.1"/>
    </source>
</evidence>
<gene>
    <name evidence="1" type="ordered locus">Halhy_3663</name>
</gene>
<dbReference type="eggNOG" id="ENOG502ZIYV">
    <property type="taxonomic scope" value="Bacteria"/>
</dbReference>
<dbReference type="KEGG" id="hhy:Halhy_3663"/>
<reference key="2">
    <citation type="submission" date="2011-04" db="EMBL/GenBank/DDBJ databases">
        <title>Complete sequence of chromosome of Haliscomenobacter hydrossis DSM 1100.</title>
        <authorList>
            <consortium name="US DOE Joint Genome Institute (JGI-PGF)"/>
            <person name="Lucas S."/>
            <person name="Han J."/>
            <person name="Lapidus A."/>
            <person name="Bruce D."/>
            <person name="Goodwin L."/>
            <person name="Pitluck S."/>
            <person name="Peters L."/>
            <person name="Kyrpides N."/>
            <person name="Mavromatis K."/>
            <person name="Ivanova N."/>
            <person name="Ovchinnikova G."/>
            <person name="Pagani I."/>
            <person name="Daligault H."/>
            <person name="Detter J.C."/>
            <person name="Han C."/>
            <person name="Land M."/>
            <person name="Hauser L."/>
            <person name="Markowitz V."/>
            <person name="Cheng J.-F."/>
            <person name="Hugenholtz P."/>
            <person name="Woyke T."/>
            <person name="Wu D."/>
            <person name="Verbarg S."/>
            <person name="Frueling A."/>
            <person name="Brambilla E."/>
            <person name="Klenk H.-P."/>
            <person name="Eisen J.A."/>
        </authorList>
    </citation>
    <scope>NUCLEOTIDE SEQUENCE</scope>
    <source>
        <strain>DSM 1100</strain>
    </source>
</reference>
<sequence length="143" mass="15971">MRVFVCCSIFLLFFAACKQDQKTKGPETGLTSDPPKAEVRFRCESSGEDENGNPQTQVFLVVNDQSIKVADVSSCEEILKEDYPKYQIPANALGACGGWWAGAGDYFYAVEIKDLIVVMQGWQDESQEDEGFHYQQISTVPIQ</sequence>